<dbReference type="OrthoDB" id="7851400at2"/>
<accession>A3U0F5</accession>
<comment type="caution">
    <text evidence="2">The sequence shown here is derived from an EMBL/GenBank/DDBJ whole genome shotgun (WGS) entry which is preliminary data.</text>
</comment>
<name>A3U0F5_PSEBH</name>
<dbReference type="Gene3D" id="1.10.530.10">
    <property type="match status" value="1"/>
</dbReference>
<evidence type="ECO:0000313" key="3">
    <source>
        <dbReference type="Proteomes" id="UP000004318"/>
    </source>
</evidence>
<dbReference type="STRING" id="252305.OB2597_19226"/>
<evidence type="ECO:0000256" key="1">
    <source>
        <dbReference type="SAM" id="SignalP"/>
    </source>
</evidence>
<dbReference type="SUPFAM" id="SSF53955">
    <property type="entry name" value="Lysozyme-like"/>
    <property type="match status" value="1"/>
</dbReference>
<dbReference type="InterPro" id="IPR023346">
    <property type="entry name" value="Lysozyme-like_dom_sf"/>
</dbReference>
<keyword evidence="1" id="KW-0732">Signal</keyword>
<feature type="chain" id="PRO_5002658877" evidence="1">
    <location>
        <begin position="24"/>
        <end position="236"/>
    </location>
</feature>
<reference evidence="2 3" key="1">
    <citation type="journal article" date="2010" name="J. Bacteriol.">
        <title>Genome sequences of Oceanicola granulosus HTCC2516(T) and Oceanicola batsensis HTCC2597(TDelta).</title>
        <authorList>
            <person name="Thrash J.C."/>
            <person name="Cho J.C."/>
            <person name="Vergin K.L."/>
            <person name="Giovannoni S.J."/>
        </authorList>
    </citation>
    <scope>NUCLEOTIDE SEQUENCE [LARGE SCALE GENOMIC DNA]</scope>
    <source>
        <strain evidence="3">ATCC BAA-863 / DSM 15984 / KCTC 12145 / HTCC2597</strain>
    </source>
</reference>
<proteinExistence type="predicted"/>
<protein>
    <submittedName>
        <fullName evidence="2">Uncharacterized protein</fullName>
    </submittedName>
</protein>
<evidence type="ECO:0000313" key="2">
    <source>
        <dbReference type="EMBL" id="EAQ02246.1"/>
    </source>
</evidence>
<dbReference type="AlphaFoldDB" id="A3U0F5"/>
<organism evidence="2 3">
    <name type="scientific">Pseudooceanicola batsensis (strain ATCC BAA-863 / DSM 15984 / KCTC 12145 / HTCC2597)</name>
    <name type="common">Oceanicola batsensis</name>
    <dbReference type="NCBI Taxonomy" id="252305"/>
    <lineage>
        <taxon>Bacteria</taxon>
        <taxon>Pseudomonadati</taxon>
        <taxon>Pseudomonadota</taxon>
        <taxon>Alphaproteobacteria</taxon>
        <taxon>Rhodobacterales</taxon>
        <taxon>Paracoccaceae</taxon>
        <taxon>Pseudooceanicola</taxon>
    </lineage>
</organism>
<gene>
    <name evidence="2" type="ORF">OB2597_19226</name>
</gene>
<sequence>MMTKAKLALATLICLAAGHPAQAQSLTSTRNASPEAVSFLLFPPGPADRIRLAVPAPRSVKATGVARRSVVFTGTPARKLKQLIGHVDAGRMDYDAVQHGARIRPARRPTRMTIREIFDWIDRTPGQPHAIGRYQFIPPTLRSVVRQAGVGVDTVFSPEVQDRLADILLADAGFHEFQSGQIARKRFMENLARIWAAFPTSTGRSHYHGIAGNRAVISWQEFEMHMRQIFQSSTGA</sequence>
<dbReference type="Proteomes" id="UP000004318">
    <property type="component" value="Unassembled WGS sequence"/>
</dbReference>
<keyword evidence="3" id="KW-1185">Reference proteome</keyword>
<dbReference type="HOGENOM" id="CLU_076880_1_0_5"/>
<dbReference type="EMBL" id="AAMO01000008">
    <property type="protein sequence ID" value="EAQ02246.1"/>
    <property type="molecule type" value="Genomic_DNA"/>
</dbReference>
<dbReference type="RefSeq" id="WP_009803788.1">
    <property type="nucleotide sequence ID" value="NZ_AAMO01000008.1"/>
</dbReference>
<feature type="signal peptide" evidence="1">
    <location>
        <begin position="1"/>
        <end position="23"/>
    </location>
</feature>